<feature type="transmembrane region" description="Helical" evidence="1">
    <location>
        <begin position="44"/>
        <end position="62"/>
    </location>
</feature>
<name>A0A8S5V1B0_9CAUD</name>
<keyword evidence="1" id="KW-0472">Membrane</keyword>
<sequence length="163" mass="18714">MWYLIFISLTILIVYFWKVIKLIGIPWSISDTYYQLKKHGRSGLWFQIAMILSVGILLPEWLEVTEGENYQCCAFLACIGLIFVGSAPCFKLELDGKVHIGATIVCGLASLLYMIFAGYTTIPLLLAFPTGFLIYKYDKPVFWLEIWMFISTYISIIIDAIWN</sequence>
<proteinExistence type="predicted"/>
<evidence type="ECO:0000313" key="2">
    <source>
        <dbReference type="EMBL" id="DAG00476.1"/>
    </source>
</evidence>
<organism evidence="2">
    <name type="scientific">Siphoviridae sp. ct3r22</name>
    <dbReference type="NCBI Taxonomy" id="2825325"/>
    <lineage>
        <taxon>Viruses</taxon>
        <taxon>Duplodnaviria</taxon>
        <taxon>Heunggongvirae</taxon>
        <taxon>Uroviricota</taxon>
        <taxon>Caudoviricetes</taxon>
    </lineage>
</organism>
<dbReference type="EMBL" id="BK016180">
    <property type="protein sequence ID" value="DAG00476.1"/>
    <property type="molecule type" value="Genomic_DNA"/>
</dbReference>
<keyword evidence="1" id="KW-1133">Transmembrane helix</keyword>
<evidence type="ECO:0000256" key="1">
    <source>
        <dbReference type="SAM" id="Phobius"/>
    </source>
</evidence>
<keyword evidence="1" id="KW-0812">Transmembrane</keyword>
<feature type="transmembrane region" description="Helical" evidence="1">
    <location>
        <begin position="141"/>
        <end position="162"/>
    </location>
</feature>
<feature type="transmembrane region" description="Helical" evidence="1">
    <location>
        <begin position="6"/>
        <end position="23"/>
    </location>
</feature>
<feature type="transmembrane region" description="Helical" evidence="1">
    <location>
        <begin position="68"/>
        <end position="90"/>
    </location>
</feature>
<accession>A0A8S5V1B0</accession>
<feature type="transmembrane region" description="Helical" evidence="1">
    <location>
        <begin position="102"/>
        <end position="135"/>
    </location>
</feature>
<reference evidence="2" key="1">
    <citation type="journal article" date="2021" name="Proc. Natl. Acad. Sci. U.S.A.">
        <title>A Catalog of Tens of Thousands of Viruses from Human Metagenomes Reveals Hidden Associations with Chronic Diseases.</title>
        <authorList>
            <person name="Tisza M.J."/>
            <person name="Buck C.B."/>
        </authorList>
    </citation>
    <scope>NUCLEOTIDE SEQUENCE</scope>
    <source>
        <strain evidence="2">Ct3r22</strain>
    </source>
</reference>
<protein>
    <submittedName>
        <fullName evidence="2">Uncharacterized protein</fullName>
    </submittedName>
</protein>